<protein>
    <submittedName>
        <fullName evidence="1">Uncharacterized protein</fullName>
    </submittedName>
</protein>
<accession>A0ACC2XP58</accession>
<organism evidence="1 2">
    <name type="scientific">Naganishia onofrii</name>
    <dbReference type="NCBI Taxonomy" id="1851511"/>
    <lineage>
        <taxon>Eukaryota</taxon>
        <taxon>Fungi</taxon>
        <taxon>Dikarya</taxon>
        <taxon>Basidiomycota</taxon>
        <taxon>Agaricomycotina</taxon>
        <taxon>Tremellomycetes</taxon>
        <taxon>Filobasidiales</taxon>
        <taxon>Filobasidiaceae</taxon>
        <taxon>Naganishia</taxon>
    </lineage>
</organism>
<dbReference type="Proteomes" id="UP001234202">
    <property type="component" value="Unassembled WGS sequence"/>
</dbReference>
<proteinExistence type="predicted"/>
<evidence type="ECO:0000313" key="1">
    <source>
        <dbReference type="EMBL" id="KAJ9125830.1"/>
    </source>
</evidence>
<dbReference type="EMBL" id="JASBWV010000007">
    <property type="protein sequence ID" value="KAJ9125830.1"/>
    <property type="molecule type" value="Genomic_DNA"/>
</dbReference>
<gene>
    <name evidence="1" type="ORF">QFC24_002614</name>
</gene>
<comment type="caution">
    <text evidence="1">The sequence shown here is derived from an EMBL/GenBank/DDBJ whole genome shotgun (WGS) entry which is preliminary data.</text>
</comment>
<reference evidence="1" key="1">
    <citation type="submission" date="2023-04" db="EMBL/GenBank/DDBJ databases">
        <title>Draft Genome sequencing of Naganishia species isolated from polar environments using Oxford Nanopore Technology.</title>
        <authorList>
            <person name="Leo P."/>
            <person name="Venkateswaran K."/>
        </authorList>
    </citation>
    <scope>NUCLEOTIDE SEQUENCE</scope>
    <source>
        <strain evidence="1">DBVPG 5303</strain>
    </source>
</reference>
<sequence>MPGPHAETAACGADCVAVVHQHGESKGSKFDLDLPLTGKISTYIACPPGETSDSMKQKKAKKVILWAADVFGPHFLNNQLLMDWHAANGYLVLCPDFFHGEELDTIKSKPDFSLQEWIPQWKKTVKDAQEDDVDRTSLLLKEWIPEVKKMFGDSETKYAIIGFCFGAPYVLECCSGEEVSAGAIVHPAHLDDDAAFDKLKKPLYASLAEQDRHFGPERRNTLMASLTKLSTPEAPDGMSGEIAGTSGYDYMVQVFSGVMHGFGTRGDMSIERNRWAKETSAKACRDWYVHFERNRKLRDEPPLIIHVDCRFDRFLV</sequence>
<keyword evidence="2" id="KW-1185">Reference proteome</keyword>
<name>A0ACC2XP58_9TREE</name>
<evidence type="ECO:0000313" key="2">
    <source>
        <dbReference type="Proteomes" id="UP001234202"/>
    </source>
</evidence>